<evidence type="ECO:0000256" key="7">
    <source>
        <dbReference type="ARBA" id="ARBA00016549"/>
    </source>
</evidence>
<dbReference type="GO" id="GO:0008948">
    <property type="term" value="F:oxaloacetate decarboxylase activity"/>
    <property type="evidence" value="ECO:0007669"/>
    <property type="project" value="UniProtKB-EC"/>
</dbReference>
<dbReference type="InterPro" id="IPR005493">
    <property type="entry name" value="RraA/RraA-like"/>
</dbReference>
<evidence type="ECO:0000256" key="1">
    <source>
        <dbReference type="ARBA" id="ARBA00001342"/>
    </source>
</evidence>
<feature type="binding site" evidence="13">
    <location>
        <position position="124"/>
    </location>
    <ligand>
        <name>Mg(2+)</name>
        <dbReference type="ChEBI" id="CHEBI:18420"/>
    </ligand>
</feature>
<evidence type="ECO:0000256" key="5">
    <source>
        <dbReference type="ARBA" id="ARBA00012213"/>
    </source>
</evidence>
<comment type="caution">
    <text evidence="14">The sequence shown here is derived from an EMBL/GenBank/DDBJ whole genome shotgun (WGS) entry which is preliminary data.</text>
</comment>
<name>A0A4Y7WEL8_9BACI</name>
<dbReference type="InterPro" id="IPR036704">
    <property type="entry name" value="RraA/RraA-like_sf"/>
</dbReference>
<comment type="function">
    <text evidence="8">Catalyzes the aldol cleavage of 4-hydroxy-4-methyl-2-oxoglutarate (HMG) into 2 molecules of pyruvate. Also contains a secondary oxaloacetate (OAA) decarboxylase activity due to the common pyruvate enolate transition state formed following C-C bond cleavage in the retro-aldol and decarboxylation reactions.</text>
</comment>
<dbReference type="EC" id="4.1.3.17" evidence="5"/>
<proteinExistence type="inferred from homology"/>
<comment type="subunit">
    <text evidence="4">Homotrimer.</text>
</comment>
<comment type="cofactor">
    <cofactor evidence="2">
        <name>a divalent metal cation</name>
        <dbReference type="ChEBI" id="CHEBI:60240"/>
    </cofactor>
</comment>
<sequence length="219" mass="23530">MTNMSTTNIVLDQAPELLPEEWVERAKKVSTTLLSDVMDRPIEMEHSIKPCHIDSVLVGAAVTIDVKSGDNLAVHHAIYHSQPGHVLVVNANGYDKRAVIGELMAAAAEALHLNGFVIDGFVRDFSTLAKSTLPVFSRGAVPGGPEKNGPGHVNAPTRCGGLAIQPGDFIMGDADGVIVLPREEVEGALQRAEEKAQYEAERLKKIAKGQIKPAWLKSI</sequence>
<dbReference type="EC" id="4.1.1.112" evidence="6"/>
<evidence type="ECO:0000256" key="9">
    <source>
        <dbReference type="ARBA" id="ARBA00029596"/>
    </source>
</evidence>
<dbReference type="Pfam" id="PF03737">
    <property type="entry name" value="RraA-like"/>
    <property type="match status" value="1"/>
</dbReference>
<dbReference type="GO" id="GO:0046872">
    <property type="term" value="F:metal ion binding"/>
    <property type="evidence" value="ECO:0007669"/>
    <property type="project" value="UniProtKB-KW"/>
</dbReference>
<evidence type="ECO:0000256" key="8">
    <source>
        <dbReference type="ARBA" id="ARBA00025046"/>
    </source>
</evidence>
<keyword evidence="13" id="KW-0460">Magnesium</keyword>
<evidence type="ECO:0000256" key="4">
    <source>
        <dbReference type="ARBA" id="ARBA00011233"/>
    </source>
</evidence>
<evidence type="ECO:0000256" key="13">
    <source>
        <dbReference type="PIRSR" id="PIRSR605493-1"/>
    </source>
</evidence>
<comment type="cofactor">
    <cofactor evidence="13">
        <name>Mg(2+)</name>
        <dbReference type="ChEBI" id="CHEBI:18420"/>
    </cofactor>
</comment>
<dbReference type="EMBL" id="SNUX01000004">
    <property type="protein sequence ID" value="TES46375.1"/>
    <property type="molecule type" value="Genomic_DNA"/>
</dbReference>
<gene>
    <name evidence="14" type="ORF">E2L03_16895</name>
</gene>
<evidence type="ECO:0000256" key="2">
    <source>
        <dbReference type="ARBA" id="ARBA00001968"/>
    </source>
</evidence>
<evidence type="ECO:0000256" key="12">
    <source>
        <dbReference type="ARBA" id="ARBA00047973"/>
    </source>
</evidence>
<evidence type="ECO:0000256" key="3">
    <source>
        <dbReference type="ARBA" id="ARBA00008621"/>
    </source>
</evidence>
<feature type="binding site" evidence="13">
    <location>
        <position position="123"/>
    </location>
    <ligand>
        <name>substrate</name>
    </ligand>
</feature>
<evidence type="ECO:0000256" key="10">
    <source>
        <dbReference type="ARBA" id="ARBA00030169"/>
    </source>
</evidence>
<reference evidence="14 15" key="1">
    <citation type="submission" date="2019-03" db="EMBL/GenBank/DDBJ databases">
        <authorList>
            <person name="Liu G."/>
        </authorList>
    </citation>
    <scope>NUCLEOTIDE SEQUENCE [LARGE SCALE GENOMIC DNA]</scope>
    <source>
        <strain evidence="14 15">DSM 19099</strain>
    </source>
</reference>
<accession>A0A4Y7WEL8</accession>
<evidence type="ECO:0000256" key="11">
    <source>
        <dbReference type="ARBA" id="ARBA00032305"/>
    </source>
</evidence>
<feature type="binding site" evidence="13">
    <location>
        <begin position="101"/>
        <end position="104"/>
    </location>
    <ligand>
        <name>substrate</name>
    </ligand>
</feature>
<dbReference type="PANTHER" id="PTHR33254">
    <property type="entry name" value="4-HYDROXY-4-METHYL-2-OXOGLUTARATE ALDOLASE 3-RELATED"/>
    <property type="match status" value="1"/>
</dbReference>
<dbReference type="AlphaFoldDB" id="A0A4Y7WEL8"/>
<comment type="similarity">
    <text evidence="3">Belongs to the class II aldolase/RraA-like family.</text>
</comment>
<evidence type="ECO:0000313" key="15">
    <source>
        <dbReference type="Proteomes" id="UP000298210"/>
    </source>
</evidence>
<dbReference type="PANTHER" id="PTHR33254:SF4">
    <property type="entry name" value="4-HYDROXY-4-METHYL-2-OXOGLUTARATE ALDOLASE 3-RELATED"/>
    <property type="match status" value="1"/>
</dbReference>
<dbReference type="Gene3D" id="3.50.30.40">
    <property type="entry name" value="Ribonuclease E inhibitor RraA/RraA-like"/>
    <property type="match status" value="1"/>
</dbReference>
<comment type="catalytic activity">
    <reaction evidence="1">
        <text>4-hydroxy-4-methyl-2-oxoglutarate = 2 pyruvate</text>
        <dbReference type="Rhea" id="RHEA:22748"/>
        <dbReference type="ChEBI" id="CHEBI:15361"/>
        <dbReference type="ChEBI" id="CHEBI:58276"/>
        <dbReference type="EC" id="4.1.3.17"/>
    </reaction>
</comment>
<dbReference type="GO" id="GO:0047443">
    <property type="term" value="F:4-hydroxy-4-methyl-2-oxoglutarate aldolase activity"/>
    <property type="evidence" value="ECO:0007669"/>
    <property type="project" value="UniProtKB-EC"/>
</dbReference>
<dbReference type="SUPFAM" id="SSF89562">
    <property type="entry name" value="RraA-like"/>
    <property type="match status" value="1"/>
</dbReference>
<comment type="catalytic activity">
    <reaction evidence="12">
        <text>oxaloacetate + H(+) = pyruvate + CO2</text>
        <dbReference type="Rhea" id="RHEA:15641"/>
        <dbReference type="ChEBI" id="CHEBI:15361"/>
        <dbReference type="ChEBI" id="CHEBI:15378"/>
        <dbReference type="ChEBI" id="CHEBI:16452"/>
        <dbReference type="ChEBI" id="CHEBI:16526"/>
        <dbReference type="EC" id="4.1.1.112"/>
    </reaction>
</comment>
<dbReference type="CDD" id="cd16841">
    <property type="entry name" value="RraA_family"/>
    <property type="match status" value="1"/>
</dbReference>
<evidence type="ECO:0000256" key="6">
    <source>
        <dbReference type="ARBA" id="ARBA00012947"/>
    </source>
</evidence>
<evidence type="ECO:0000313" key="14">
    <source>
        <dbReference type="EMBL" id="TES46375.1"/>
    </source>
</evidence>
<dbReference type="Proteomes" id="UP000298210">
    <property type="component" value="Unassembled WGS sequence"/>
</dbReference>
<organism evidence="14 15">
    <name type="scientific">Shouchella lehensis</name>
    <dbReference type="NCBI Taxonomy" id="300825"/>
    <lineage>
        <taxon>Bacteria</taxon>
        <taxon>Bacillati</taxon>
        <taxon>Bacillota</taxon>
        <taxon>Bacilli</taxon>
        <taxon>Bacillales</taxon>
        <taxon>Bacillaceae</taxon>
        <taxon>Shouchella</taxon>
    </lineage>
</organism>
<keyword evidence="13" id="KW-0479">Metal-binding</keyword>
<protein>
    <recommendedName>
        <fullName evidence="7">Putative 4-hydroxy-4-methyl-2-oxoglutarate aldolase</fullName>
        <ecNumber evidence="6">4.1.1.112</ecNumber>
        <ecNumber evidence="5">4.1.3.17</ecNumber>
    </recommendedName>
    <alternativeName>
        <fullName evidence="11">Oxaloacetate decarboxylase</fullName>
    </alternativeName>
    <alternativeName>
        <fullName evidence="9">Regulator of ribonuclease activity homolog</fullName>
    </alternativeName>
    <alternativeName>
        <fullName evidence="10">RraA-like protein</fullName>
    </alternativeName>
</protein>